<feature type="domain" description="Flagellar basal body rod protein N-terminal" evidence="6">
    <location>
        <begin position="7"/>
        <end position="37"/>
    </location>
</feature>
<dbReference type="GO" id="GO:0005829">
    <property type="term" value="C:cytosol"/>
    <property type="evidence" value="ECO:0007669"/>
    <property type="project" value="TreeGrafter"/>
</dbReference>
<proteinExistence type="inferred from homology"/>
<organism evidence="10 11">
    <name type="scientific">Pararhizobium polonicum</name>
    <dbReference type="NCBI Taxonomy" id="1612624"/>
    <lineage>
        <taxon>Bacteria</taxon>
        <taxon>Pseudomonadati</taxon>
        <taxon>Pseudomonadota</taxon>
        <taxon>Alphaproteobacteria</taxon>
        <taxon>Hyphomicrobiales</taxon>
        <taxon>Rhizobiaceae</taxon>
        <taxon>Rhizobium/Agrobacterium group</taxon>
        <taxon>Pararhizobium</taxon>
    </lineage>
</organism>
<keyword evidence="10" id="KW-0966">Cell projection</keyword>
<comment type="similarity">
    <text evidence="2 5">Belongs to the flagella basal body rod proteins family.</text>
</comment>
<dbReference type="PROSITE" id="PS00588">
    <property type="entry name" value="FLAGELLA_BB_ROD"/>
    <property type="match status" value="1"/>
</dbReference>
<dbReference type="InterPro" id="IPR019776">
    <property type="entry name" value="Flagellar_basal_body_rod_CS"/>
</dbReference>
<feature type="domain" description="Flagellar hook protein FlgE D2" evidence="8">
    <location>
        <begin position="167"/>
        <end position="297"/>
    </location>
</feature>
<dbReference type="RefSeq" id="WP_068957994.1">
    <property type="nucleotide sequence ID" value="NZ_LGLV01000018.1"/>
</dbReference>
<keyword evidence="11" id="KW-1185">Reference proteome</keyword>
<dbReference type="GO" id="GO:0009425">
    <property type="term" value="C:bacterial-type flagellum basal body"/>
    <property type="evidence" value="ECO:0007669"/>
    <property type="project" value="UniProtKB-SubCell"/>
</dbReference>
<evidence type="ECO:0000256" key="3">
    <source>
        <dbReference type="ARBA" id="ARBA00019015"/>
    </source>
</evidence>
<dbReference type="EMBL" id="LGLV01000018">
    <property type="protein sequence ID" value="OBZ92770.1"/>
    <property type="molecule type" value="Genomic_DNA"/>
</dbReference>
<dbReference type="InterPro" id="IPR010930">
    <property type="entry name" value="Flg_bb/hook_C_dom"/>
</dbReference>
<dbReference type="GO" id="GO:0009424">
    <property type="term" value="C:bacterial-type flagellum hook"/>
    <property type="evidence" value="ECO:0007669"/>
    <property type="project" value="TreeGrafter"/>
</dbReference>
<name>A0A1C7NUV9_9HYPH</name>
<dbReference type="Pfam" id="PF07559">
    <property type="entry name" value="FlgE_D2"/>
    <property type="match status" value="1"/>
</dbReference>
<dbReference type="GO" id="GO:0071978">
    <property type="term" value="P:bacterial-type flagellum-dependent swarming motility"/>
    <property type="evidence" value="ECO:0007669"/>
    <property type="project" value="TreeGrafter"/>
</dbReference>
<evidence type="ECO:0000259" key="7">
    <source>
        <dbReference type="Pfam" id="PF06429"/>
    </source>
</evidence>
<dbReference type="NCBIfam" id="TIGR03506">
    <property type="entry name" value="FlgEFG_subfam"/>
    <property type="match status" value="1"/>
</dbReference>
<dbReference type="PANTHER" id="PTHR30435">
    <property type="entry name" value="FLAGELLAR PROTEIN"/>
    <property type="match status" value="1"/>
</dbReference>
<keyword evidence="10" id="KW-0282">Flagellum</keyword>
<evidence type="ECO:0000313" key="11">
    <source>
        <dbReference type="Proteomes" id="UP000093111"/>
    </source>
</evidence>
<dbReference type="PATRIC" id="fig|1612624.7.peg.2863"/>
<evidence type="ECO:0000259" key="9">
    <source>
        <dbReference type="Pfam" id="PF22692"/>
    </source>
</evidence>
<dbReference type="STRING" id="1612624.ADU59_25735"/>
<keyword evidence="4 5" id="KW-0975">Bacterial flagellum</keyword>
<dbReference type="OrthoDB" id="8372879at2"/>
<accession>A0A1C7NUV9</accession>
<dbReference type="Pfam" id="PF00460">
    <property type="entry name" value="Flg_bb_rod"/>
    <property type="match status" value="1"/>
</dbReference>
<dbReference type="AlphaFoldDB" id="A0A1C7NUV9"/>
<sequence>MSLYGMMRTGSSGMNAQANRLGTVAENIANANTTGYKRASTEFSSLILPTSNGSYNSGGVETKVRYSISEQGPTTTTTSGTDMAINGGGFFVVSGANGSNFLTRAGAFTPDAAGNLVNAAGYSLMGYKYQEGVDPTVVVNGFDGLTQVNLAAEGLVAKGSTVGAMGANLDSSDAIGTESTTSLSVFDSQGNSRLLDFVYKKTADNEWTVEVRDRATYSAGDPAASPPVPATGVLGNKTLEFDAAGKLTTTPTTFDLDTSAINPLAGTGATLANLTIDVGKTTQLGYKFNPDGGSTDGKAPSKVAGYQIDSAGIIYVKYENGTLDPRYRVALASVQSPDNLVPQSGNVYSQGVDSGVIVTGFAGSGNFGSIQSNALEGSNVDIANELTAMIESQRNYTANSKVFQTGADLLDVLVNLKR</sequence>
<dbReference type="InterPro" id="IPR037058">
    <property type="entry name" value="Falgellar_hook_FlgE_sf"/>
</dbReference>
<dbReference type="Pfam" id="PF22692">
    <property type="entry name" value="LlgE_F_G_D1"/>
    <property type="match status" value="1"/>
</dbReference>
<dbReference type="InterPro" id="IPR053967">
    <property type="entry name" value="LlgE_F_G-like_D1"/>
</dbReference>
<evidence type="ECO:0000256" key="2">
    <source>
        <dbReference type="ARBA" id="ARBA00009677"/>
    </source>
</evidence>
<comment type="caution">
    <text evidence="10">The sequence shown here is derived from an EMBL/GenBank/DDBJ whole genome shotgun (WGS) entry which is preliminary data.</text>
</comment>
<dbReference type="InterPro" id="IPR011491">
    <property type="entry name" value="FlgE_D2"/>
</dbReference>
<feature type="domain" description="Flagellar hook protein FlgE/F/G-like D1" evidence="9">
    <location>
        <begin position="84"/>
        <end position="156"/>
    </location>
</feature>
<dbReference type="Gene3D" id="2.60.98.20">
    <property type="entry name" value="Flagellar hook protein FlgE"/>
    <property type="match status" value="1"/>
</dbReference>
<protein>
    <recommendedName>
        <fullName evidence="3 5">Flagellar hook protein FlgE</fullName>
    </recommendedName>
</protein>
<comment type="subcellular location">
    <subcellularLocation>
        <location evidence="1 5">Bacterial flagellum basal body</location>
    </subcellularLocation>
</comment>
<comment type="function">
    <text evidence="5">A flexible structure which links the flagellar filament to the drive apparatus in the basal body.</text>
</comment>
<dbReference type="Pfam" id="PF06429">
    <property type="entry name" value="Flg_bbr_C"/>
    <property type="match status" value="1"/>
</dbReference>
<dbReference type="SUPFAM" id="SSF117143">
    <property type="entry name" value="Flagellar hook protein flgE"/>
    <property type="match status" value="1"/>
</dbReference>
<evidence type="ECO:0000256" key="5">
    <source>
        <dbReference type="RuleBase" id="RU362116"/>
    </source>
</evidence>
<evidence type="ECO:0000259" key="6">
    <source>
        <dbReference type="Pfam" id="PF00460"/>
    </source>
</evidence>
<dbReference type="InterPro" id="IPR020013">
    <property type="entry name" value="Flagellar_FlgE/F/G"/>
</dbReference>
<reference evidence="10 11" key="1">
    <citation type="journal article" date="2016" name="Syst. Appl. Microbiol.">
        <title>Pararhizobium polonicum sp. nov. isolated from tumors on stone fruit rootstocks.</title>
        <authorList>
            <person name="Pulawska J."/>
            <person name="Kuzmanovic N."/>
            <person name="Willems A."/>
            <person name="Pothier J.F."/>
        </authorList>
    </citation>
    <scope>NUCLEOTIDE SEQUENCE [LARGE SCALE GENOMIC DNA]</scope>
    <source>
        <strain evidence="10 11">F5.1</strain>
    </source>
</reference>
<dbReference type="Proteomes" id="UP000093111">
    <property type="component" value="Unassembled WGS sequence"/>
</dbReference>
<keyword evidence="10" id="KW-0969">Cilium</keyword>
<evidence type="ECO:0000256" key="4">
    <source>
        <dbReference type="ARBA" id="ARBA00023143"/>
    </source>
</evidence>
<evidence type="ECO:0000313" key="10">
    <source>
        <dbReference type="EMBL" id="OBZ92770.1"/>
    </source>
</evidence>
<dbReference type="PANTHER" id="PTHR30435:SF1">
    <property type="entry name" value="FLAGELLAR HOOK PROTEIN FLGE"/>
    <property type="match status" value="1"/>
</dbReference>
<gene>
    <name evidence="10" type="ORF">ADU59_25735</name>
</gene>
<dbReference type="InterPro" id="IPR037925">
    <property type="entry name" value="FlgE/F/G-like"/>
</dbReference>
<evidence type="ECO:0000256" key="1">
    <source>
        <dbReference type="ARBA" id="ARBA00004117"/>
    </source>
</evidence>
<feature type="domain" description="Flagellar basal-body/hook protein C-terminal" evidence="7">
    <location>
        <begin position="371"/>
        <end position="416"/>
    </location>
</feature>
<dbReference type="InterPro" id="IPR001444">
    <property type="entry name" value="Flag_bb_rod_N"/>
</dbReference>
<evidence type="ECO:0000259" key="8">
    <source>
        <dbReference type="Pfam" id="PF07559"/>
    </source>
</evidence>